<dbReference type="EMBL" id="CP015136">
    <property type="protein sequence ID" value="AMY12352.1"/>
    <property type="molecule type" value="Genomic_DNA"/>
</dbReference>
<evidence type="ECO:0000256" key="4">
    <source>
        <dbReference type="ARBA" id="ARBA00022898"/>
    </source>
</evidence>
<dbReference type="EC" id="2.6.1.9" evidence="6"/>
<dbReference type="GO" id="GO:0030170">
    <property type="term" value="F:pyridoxal phosphate binding"/>
    <property type="evidence" value="ECO:0007669"/>
    <property type="project" value="InterPro"/>
</dbReference>
<evidence type="ECO:0000259" key="5">
    <source>
        <dbReference type="Pfam" id="PF00155"/>
    </source>
</evidence>
<reference evidence="6 7" key="1">
    <citation type="journal article" date="2016" name="Genome Announc.">
        <title>First Complete Genome Sequence of a Subdivision 6 Acidobacterium Strain.</title>
        <authorList>
            <person name="Huang S."/>
            <person name="Vieira S."/>
            <person name="Bunk B."/>
            <person name="Riedel T."/>
            <person name="Sproer C."/>
            <person name="Overmann J."/>
        </authorList>
    </citation>
    <scope>NUCLEOTIDE SEQUENCE [LARGE SCALE GENOMIC DNA]</scope>
    <source>
        <strain evidence="7">DSM 100886 HEG_-6_39</strain>
    </source>
</reference>
<evidence type="ECO:0000313" key="7">
    <source>
        <dbReference type="Proteomes" id="UP000076079"/>
    </source>
</evidence>
<dbReference type="InterPro" id="IPR004839">
    <property type="entry name" value="Aminotransferase_I/II_large"/>
</dbReference>
<dbReference type="Gene3D" id="3.40.640.10">
    <property type="entry name" value="Type I PLP-dependent aspartate aminotransferase-like (Major domain)"/>
    <property type="match status" value="1"/>
</dbReference>
<evidence type="ECO:0000313" key="6">
    <source>
        <dbReference type="EMBL" id="AMY12352.1"/>
    </source>
</evidence>
<organism evidence="6 7">
    <name type="scientific">Luteitalea pratensis</name>
    <dbReference type="NCBI Taxonomy" id="1855912"/>
    <lineage>
        <taxon>Bacteria</taxon>
        <taxon>Pseudomonadati</taxon>
        <taxon>Acidobacteriota</taxon>
        <taxon>Vicinamibacteria</taxon>
        <taxon>Vicinamibacterales</taxon>
        <taxon>Vicinamibacteraceae</taxon>
        <taxon>Luteitalea</taxon>
    </lineage>
</organism>
<protein>
    <submittedName>
        <fullName evidence="6">Histidinol-phosphate aminotransferase</fullName>
        <ecNumber evidence="6">2.6.1.9</ecNumber>
    </submittedName>
</protein>
<sequence>MALTRRGFVRRIGQATAGTVTGTMLAARGFEDLVAAHAAGQDRPEIPPGMVRLGSNENPYGPGPHVVTAVERALHDDGNRYTRLPQLLTGRLASMLSVSGGSLLVSAGSGDLLRAAVLAYVTADKPLVAATPTFETPVRVAESLRLPLRLVPLTAALSNDLDRMAEQGKGAGLVYVCNPDNPTGTFHAKTAIVEFIDKLAAMSPETVVMIDEAYFDCADDPSYGSVAMLATERRNLVVVRTFSKIHGLAGMRIGYAVAHPETLDRLRLCAGGGVVACASAAAAMASLDNIEYFRRQQVLNREARTRLTKAMTDLGYPPVPSQANFVMVDVRRDVRDFGVACRAHGVLVGRPFPPLATQARISFGTPDEMTRAIDVFHQVLRS</sequence>
<dbReference type="AlphaFoldDB" id="A0A143PUT4"/>
<evidence type="ECO:0000256" key="2">
    <source>
        <dbReference type="ARBA" id="ARBA00022576"/>
    </source>
</evidence>
<reference evidence="7" key="2">
    <citation type="submission" date="2016-04" db="EMBL/GenBank/DDBJ databases">
        <title>First Complete Genome Sequence of a Subdivision 6 Acidobacterium.</title>
        <authorList>
            <person name="Huang S."/>
            <person name="Vieira S."/>
            <person name="Bunk B."/>
            <person name="Riedel T."/>
            <person name="Sproeer C."/>
            <person name="Overmann J."/>
        </authorList>
    </citation>
    <scope>NUCLEOTIDE SEQUENCE [LARGE SCALE GENOMIC DNA]</scope>
    <source>
        <strain evidence="7">DSM 100886 HEG_-6_39</strain>
    </source>
</reference>
<dbReference type="OrthoDB" id="9813612at2"/>
<accession>A0A143PUT4</accession>
<dbReference type="PANTHER" id="PTHR43643:SF3">
    <property type="entry name" value="HISTIDINOL-PHOSPHATE AMINOTRANSFERASE"/>
    <property type="match status" value="1"/>
</dbReference>
<dbReference type="Pfam" id="PF00155">
    <property type="entry name" value="Aminotran_1_2"/>
    <property type="match status" value="1"/>
</dbReference>
<keyword evidence="3 6" id="KW-0808">Transferase</keyword>
<dbReference type="InterPro" id="IPR050106">
    <property type="entry name" value="HistidinolP_aminotransfase"/>
</dbReference>
<dbReference type="InterPro" id="IPR015424">
    <property type="entry name" value="PyrdxlP-dep_Trfase"/>
</dbReference>
<dbReference type="GO" id="GO:0004400">
    <property type="term" value="F:histidinol-phosphate transaminase activity"/>
    <property type="evidence" value="ECO:0007669"/>
    <property type="project" value="UniProtKB-EC"/>
</dbReference>
<gene>
    <name evidence="6" type="primary">hisC_1</name>
    <name evidence="6" type="ORF">LuPra_05625</name>
</gene>
<comment type="similarity">
    <text evidence="1">Belongs to the class-II pyridoxal-phosphate-dependent aminotransferase family. Histidinol-phosphate aminotransferase subfamily.</text>
</comment>
<name>A0A143PUT4_LUTPR</name>
<keyword evidence="7" id="KW-1185">Reference proteome</keyword>
<dbReference type="InterPro" id="IPR006311">
    <property type="entry name" value="TAT_signal"/>
</dbReference>
<proteinExistence type="inferred from homology"/>
<keyword evidence="2 6" id="KW-0032">Aminotransferase</keyword>
<evidence type="ECO:0000256" key="3">
    <source>
        <dbReference type="ARBA" id="ARBA00022679"/>
    </source>
</evidence>
<dbReference type="STRING" id="1855912.LuPra_05625"/>
<dbReference type="InterPro" id="IPR015421">
    <property type="entry name" value="PyrdxlP-dep_Trfase_major"/>
</dbReference>
<dbReference type="SUPFAM" id="SSF53383">
    <property type="entry name" value="PLP-dependent transferases"/>
    <property type="match status" value="1"/>
</dbReference>
<dbReference type="Proteomes" id="UP000076079">
    <property type="component" value="Chromosome"/>
</dbReference>
<keyword evidence="4" id="KW-0663">Pyridoxal phosphate</keyword>
<dbReference type="PROSITE" id="PS51318">
    <property type="entry name" value="TAT"/>
    <property type="match status" value="1"/>
</dbReference>
<feature type="domain" description="Aminotransferase class I/classII large" evidence="5">
    <location>
        <begin position="50"/>
        <end position="375"/>
    </location>
</feature>
<dbReference type="InterPro" id="IPR015422">
    <property type="entry name" value="PyrdxlP-dep_Trfase_small"/>
</dbReference>
<dbReference type="KEGG" id="abac:LuPra_05625"/>
<dbReference type="CDD" id="cd00609">
    <property type="entry name" value="AAT_like"/>
    <property type="match status" value="1"/>
</dbReference>
<evidence type="ECO:0000256" key="1">
    <source>
        <dbReference type="ARBA" id="ARBA00007970"/>
    </source>
</evidence>
<dbReference type="PANTHER" id="PTHR43643">
    <property type="entry name" value="HISTIDINOL-PHOSPHATE AMINOTRANSFERASE 2"/>
    <property type="match status" value="1"/>
</dbReference>
<dbReference type="RefSeq" id="WP_110173816.1">
    <property type="nucleotide sequence ID" value="NZ_CP015136.1"/>
</dbReference>
<dbReference type="Gene3D" id="3.90.1150.10">
    <property type="entry name" value="Aspartate Aminotransferase, domain 1"/>
    <property type="match status" value="1"/>
</dbReference>